<evidence type="ECO:0000256" key="1">
    <source>
        <dbReference type="ARBA" id="ARBA00004651"/>
    </source>
</evidence>
<sequence>MYYLAQILIVLILFSIQTTWLGMFSIGGVVPDLALIWVVYCAVHYSRTMGIGSGIVTGILQDSLSGGLLGVNTLSKSFIGLFFSALKDKFYVEGVIPVAFFLILSSLFDGLVFYLSMNTVLGGEVATSFLYQSLPAYSLYNGIVGPVLFFALNRLESWLKLKTSNFYMTWVK</sequence>
<evidence type="ECO:0000256" key="7">
    <source>
        <dbReference type="SAM" id="Phobius"/>
    </source>
</evidence>
<accession>A0A381PYH5</accession>
<evidence type="ECO:0000256" key="4">
    <source>
        <dbReference type="ARBA" id="ARBA00022960"/>
    </source>
</evidence>
<evidence type="ECO:0000256" key="6">
    <source>
        <dbReference type="ARBA" id="ARBA00023136"/>
    </source>
</evidence>
<dbReference type="Pfam" id="PF04093">
    <property type="entry name" value="MreD"/>
    <property type="match status" value="1"/>
</dbReference>
<dbReference type="AlphaFoldDB" id="A0A381PYH5"/>
<proteinExistence type="predicted"/>
<keyword evidence="5 7" id="KW-1133">Transmembrane helix</keyword>
<evidence type="ECO:0000256" key="5">
    <source>
        <dbReference type="ARBA" id="ARBA00022989"/>
    </source>
</evidence>
<comment type="subcellular location">
    <subcellularLocation>
        <location evidence="1">Cell membrane</location>
        <topology evidence="1">Multi-pass membrane protein</topology>
    </subcellularLocation>
</comment>
<keyword evidence="2" id="KW-1003">Cell membrane</keyword>
<dbReference type="InterPro" id="IPR007227">
    <property type="entry name" value="Cell_shape_determining_MreD"/>
</dbReference>
<feature type="transmembrane region" description="Helical" evidence="7">
    <location>
        <begin position="6"/>
        <end position="30"/>
    </location>
</feature>
<evidence type="ECO:0000313" key="8">
    <source>
        <dbReference type="EMBL" id="SUZ72116.1"/>
    </source>
</evidence>
<organism evidence="8">
    <name type="scientific">marine metagenome</name>
    <dbReference type="NCBI Taxonomy" id="408172"/>
    <lineage>
        <taxon>unclassified sequences</taxon>
        <taxon>metagenomes</taxon>
        <taxon>ecological metagenomes</taxon>
    </lineage>
</organism>
<evidence type="ECO:0000256" key="3">
    <source>
        <dbReference type="ARBA" id="ARBA00022692"/>
    </source>
</evidence>
<dbReference type="GO" id="GO:0008360">
    <property type="term" value="P:regulation of cell shape"/>
    <property type="evidence" value="ECO:0007669"/>
    <property type="project" value="UniProtKB-KW"/>
</dbReference>
<dbReference type="NCBIfam" id="TIGR03426">
    <property type="entry name" value="shape_MreD"/>
    <property type="match status" value="1"/>
</dbReference>
<feature type="transmembrane region" description="Helical" evidence="7">
    <location>
        <begin position="129"/>
        <end position="152"/>
    </location>
</feature>
<feature type="transmembrane region" description="Helical" evidence="7">
    <location>
        <begin position="37"/>
        <end position="60"/>
    </location>
</feature>
<reference evidence="8" key="1">
    <citation type="submission" date="2018-05" db="EMBL/GenBank/DDBJ databases">
        <authorList>
            <person name="Lanie J.A."/>
            <person name="Ng W.-L."/>
            <person name="Kazmierczak K.M."/>
            <person name="Andrzejewski T.M."/>
            <person name="Davidsen T.M."/>
            <person name="Wayne K.J."/>
            <person name="Tettelin H."/>
            <person name="Glass J.I."/>
            <person name="Rusch D."/>
            <person name="Podicherti R."/>
            <person name="Tsui H.-C.T."/>
            <person name="Winkler M.E."/>
        </authorList>
    </citation>
    <scope>NUCLEOTIDE SEQUENCE</scope>
</reference>
<protein>
    <recommendedName>
        <fullName evidence="9">Rod shape-determining protein MreD</fullName>
    </recommendedName>
</protein>
<keyword evidence="3 7" id="KW-0812">Transmembrane</keyword>
<feature type="transmembrane region" description="Helical" evidence="7">
    <location>
        <begin position="66"/>
        <end position="86"/>
    </location>
</feature>
<keyword evidence="4" id="KW-0133">Cell shape</keyword>
<evidence type="ECO:0000256" key="2">
    <source>
        <dbReference type="ARBA" id="ARBA00022475"/>
    </source>
</evidence>
<gene>
    <name evidence="8" type="ORF">METZ01_LOCUS24970</name>
</gene>
<name>A0A381PYH5_9ZZZZ</name>
<dbReference type="EMBL" id="UINC01001144">
    <property type="protein sequence ID" value="SUZ72116.1"/>
    <property type="molecule type" value="Genomic_DNA"/>
</dbReference>
<evidence type="ECO:0008006" key="9">
    <source>
        <dbReference type="Google" id="ProtNLM"/>
    </source>
</evidence>
<feature type="transmembrane region" description="Helical" evidence="7">
    <location>
        <begin position="98"/>
        <end position="117"/>
    </location>
</feature>
<dbReference type="GO" id="GO:0005886">
    <property type="term" value="C:plasma membrane"/>
    <property type="evidence" value="ECO:0007669"/>
    <property type="project" value="UniProtKB-SubCell"/>
</dbReference>
<keyword evidence="6 7" id="KW-0472">Membrane</keyword>